<protein>
    <submittedName>
        <fullName evidence="2">Uncharacterized protein</fullName>
    </submittedName>
</protein>
<evidence type="ECO:0000256" key="1">
    <source>
        <dbReference type="SAM" id="MobiDB-lite"/>
    </source>
</evidence>
<dbReference type="EMBL" id="GBRH01236301">
    <property type="protein sequence ID" value="JAD61594.1"/>
    <property type="molecule type" value="Transcribed_RNA"/>
</dbReference>
<name>A0A0A9BCE5_ARUDO</name>
<reference evidence="2" key="2">
    <citation type="journal article" date="2015" name="Data Brief">
        <title>Shoot transcriptome of the giant reed, Arundo donax.</title>
        <authorList>
            <person name="Barrero R.A."/>
            <person name="Guerrero F.D."/>
            <person name="Moolhuijzen P."/>
            <person name="Goolsby J.A."/>
            <person name="Tidwell J."/>
            <person name="Bellgard S.E."/>
            <person name="Bellgard M.I."/>
        </authorList>
    </citation>
    <scope>NUCLEOTIDE SEQUENCE</scope>
    <source>
        <tissue evidence="2">Shoot tissue taken approximately 20 cm above the soil surface</tissue>
    </source>
</reference>
<evidence type="ECO:0000313" key="2">
    <source>
        <dbReference type="EMBL" id="JAD61594.1"/>
    </source>
</evidence>
<reference evidence="2" key="1">
    <citation type="submission" date="2014-09" db="EMBL/GenBank/DDBJ databases">
        <authorList>
            <person name="Magalhaes I.L.F."/>
            <person name="Oliveira U."/>
            <person name="Santos F.R."/>
            <person name="Vidigal T.H.D.A."/>
            <person name="Brescovit A.D."/>
            <person name="Santos A.J."/>
        </authorList>
    </citation>
    <scope>NUCLEOTIDE SEQUENCE</scope>
    <source>
        <tissue evidence="2">Shoot tissue taken approximately 20 cm above the soil surface</tissue>
    </source>
</reference>
<organism evidence="2">
    <name type="scientific">Arundo donax</name>
    <name type="common">Giant reed</name>
    <name type="synonym">Donax arundinaceus</name>
    <dbReference type="NCBI Taxonomy" id="35708"/>
    <lineage>
        <taxon>Eukaryota</taxon>
        <taxon>Viridiplantae</taxon>
        <taxon>Streptophyta</taxon>
        <taxon>Embryophyta</taxon>
        <taxon>Tracheophyta</taxon>
        <taxon>Spermatophyta</taxon>
        <taxon>Magnoliopsida</taxon>
        <taxon>Liliopsida</taxon>
        <taxon>Poales</taxon>
        <taxon>Poaceae</taxon>
        <taxon>PACMAD clade</taxon>
        <taxon>Arundinoideae</taxon>
        <taxon>Arundineae</taxon>
        <taxon>Arundo</taxon>
    </lineage>
</organism>
<feature type="region of interest" description="Disordered" evidence="1">
    <location>
        <begin position="1"/>
        <end position="32"/>
    </location>
</feature>
<accession>A0A0A9BCE5</accession>
<sequence length="32" mass="3413">MSRRRLGWSRLGTCSSAATRMARPSPPPPASA</sequence>
<proteinExistence type="predicted"/>
<dbReference type="AlphaFoldDB" id="A0A0A9BCE5"/>